<dbReference type="Proteomes" id="UP000886818">
    <property type="component" value="Chromosome"/>
</dbReference>
<proteinExistence type="predicted"/>
<keyword evidence="1" id="KW-0598">Phosphotransferase system</keyword>
<dbReference type="PROSITE" id="PS00371">
    <property type="entry name" value="PTS_EIIA_TYPE_1_HIS"/>
    <property type="match status" value="1"/>
</dbReference>
<accession>A0ABX8REU6</accession>
<dbReference type="InterPro" id="IPR050890">
    <property type="entry name" value="PTS_EIIA_component"/>
</dbReference>
<dbReference type="RefSeq" id="WP_218282961.1">
    <property type="nucleotide sequence ID" value="NZ_CP078093.1"/>
</dbReference>
<keyword evidence="4" id="KW-0813">Transport</keyword>
<dbReference type="InterPro" id="IPR001127">
    <property type="entry name" value="PTS_EIIA_1_perm"/>
</dbReference>
<evidence type="ECO:0000313" key="5">
    <source>
        <dbReference type="Proteomes" id="UP000886818"/>
    </source>
</evidence>
<evidence type="ECO:0000256" key="2">
    <source>
        <dbReference type="ARBA" id="ARBA00022777"/>
    </source>
</evidence>
<reference evidence="4" key="1">
    <citation type="submission" date="2021-07" db="EMBL/GenBank/DDBJ databases">
        <title>Complete genome sequence of Crassaminicella sp. 143-21, isolated from a deep-sea hydrothermal vent.</title>
        <authorList>
            <person name="Li X."/>
        </authorList>
    </citation>
    <scope>NUCLEOTIDE SEQUENCE</scope>
    <source>
        <strain evidence="4">143-21</strain>
    </source>
</reference>
<sequence length="157" mass="17223">MLSFFSKNKEIILQAPFQGKIVDIEEVSDPVFSSKMLGDGIAIRPSSNIAVAPCDGKITQIFATNHAFGITTKEGLEILVHIGIDTVNLKGKGFTRLVEVGTDVKKGTAIIEVDLDYIEKSGKDTITPIVITNMDKVESIEKSLYKNEEILKIKVKK</sequence>
<dbReference type="PANTHER" id="PTHR45008:SF1">
    <property type="entry name" value="PTS SYSTEM GLUCOSE-SPECIFIC EIIA COMPONENT"/>
    <property type="match status" value="1"/>
</dbReference>
<evidence type="ECO:0000259" key="3">
    <source>
        <dbReference type="PROSITE" id="PS51093"/>
    </source>
</evidence>
<dbReference type="NCBIfam" id="TIGR00830">
    <property type="entry name" value="PTBA"/>
    <property type="match status" value="1"/>
</dbReference>
<evidence type="ECO:0000313" key="4">
    <source>
        <dbReference type="EMBL" id="QXM06265.1"/>
    </source>
</evidence>
<gene>
    <name evidence="4" type="ORF">KVH43_00010</name>
</gene>
<name>A0ABX8REU6_9CLOT</name>
<feature type="domain" description="PTS EIIA type-1" evidence="3">
    <location>
        <begin position="29"/>
        <end position="133"/>
    </location>
</feature>
<dbReference type="EMBL" id="CP078093">
    <property type="protein sequence ID" value="QXM06265.1"/>
    <property type="molecule type" value="Genomic_DNA"/>
</dbReference>
<dbReference type="Pfam" id="PF00358">
    <property type="entry name" value="PTS_EIIA_1"/>
    <property type="match status" value="1"/>
</dbReference>
<dbReference type="PANTHER" id="PTHR45008">
    <property type="entry name" value="PTS SYSTEM GLUCOSE-SPECIFIC EIIA COMPONENT"/>
    <property type="match status" value="1"/>
</dbReference>
<keyword evidence="2" id="KW-0418">Kinase</keyword>
<organism evidence="4 5">
    <name type="scientific">Crassaminicella indica</name>
    <dbReference type="NCBI Taxonomy" id="2855394"/>
    <lineage>
        <taxon>Bacteria</taxon>
        <taxon>Bacillati</taxon>
        <taxon>Bacillota</taxon>
        <taxon>Clostridia</taxon>
        <taxon>Eubacteriales</taxon>
        <taxon>Clostridiaceae</taxon>
        <taxon>Crassaminicella</taxon>
    </lineage>
</organism>
<protein>
    <submittedName>
        <fullName evidence="4">PTS glucose transporter subunit IIA</fullName>
    </submittedName>
</protein>
<dbReference type="PROSITE" id="PS51093">
    <property type="entry name" value="PTS_EIIA_TYPE_1"/>
    <property type="match status" value="1"/>
</dbReference>
<evidence type="ECO:0000256" key="1">
    <source>
        <dbReference type="ARBA" id="ARBA00022683"/>
    </source>
</evidence>
<keyword evidence="4" id="KW-0762">Sugar transport</keyword>
<keyword evidence="5" id="KW-1185">Reference proteome</keyword>
<keyword evidence="2" id="KW-0808">Transferase</keyword>